<evidence type="ECO:0000313" key="6">
    <source>
        <dbReference type="Proteomes" id="UP000291191"/>
    </source>
</evidence>
<proteinExistence type="predicted"/>
<gene>
    <name evidence="1" type="ORF">DWX27_00730</name>
    <name evidence="2" type="ORF">DWZ32_11720</name>
    <name evidence="3" type="ORF">EAJ06_11320</name>
</gene>
<sequence length="99" mass="11421">MVDENLLAERYYAGTKTHMYVGVLRSFKLGYFRGLNINTISALGMHLYESGDGLKHEKGEDTLLELSSLMTELRKIWAVIQKEDTEHIDPYGYDVRINH</sequence>
<evidence type="ECO:0000313" key="3">
    <source>
        <dbReference type="EMBL" id="RYT80141.1"/>
    </source>
</evidence>
<dbReference type="EMBL" id="QRWT01000001">
    <property type="protein sequence ID" value="RGT58271.1"/>
    <property type="molecule type" value="Genomic_DNA"/>
</dbReference>
<reference evidence="3 6" key="2">
    <citation type="journal article" date="2019" name="Science, e1252229">
        <title>Invertible promoters mediate bacterial phase variation, antibiotic resistance, and host adaptation in the gut.</title>
        <authorList>
            <person name="Jiang X."/>
            <person name="Hall A.B."/>
            <person name="Arthur T.D."/>
            <person name="Plichta D.R."/>
            <person name="Covington C.T."/>
            <person name="Poyet M."/>
            <person name="Crothers J."/>
            <person name="Moses P.L."/>
            <person name="Tolonen A.C."/>
            <person name="Vlamakis H."/>
            <person name="Alm E.J."/>
            <person name="Xavier R.J."/>
        </authorList>
    </citation>
    <scope>NUCLEOTIDE SEQUENCE [LARGE SCALE GENOMIC DNA]</scope>
    <source>
        <strain evidence="6">bf_0095</strain>
        <strain evidence="3">Bf_0095</strain>
    </source>
</reference>
<evidence type="ECO:0000313" key="1">
    <source>
        <dbReference type="EMBL" id="RGT58271.1"/>
    </source>
</evidence>
<evidence type="ECO:0000313" key="5">
    <source>
        <dbReference type="Proteomes" id="UP000286003"/>
    </source>
</evidence>
<dbReference type="Proteomes" id="UP000284772">
    <property type="component" value="Unassembled WGS sequence"/>
</dbReference>
<evidence type="ECO:0000313" key="2">
    <source>
        <dbReference type="EMBL" id="RHN06478.1"/>
    </source>
</evidence>
<name>A0A3E4KRN7_9BACE</name>
<dbReference type="AlphaFoldDB" id="A0A3E4KRN7"/>
<dbReference type="Proteomes" id="UP000291191">
    <property type="component" value="Unassembled WGS sequence"/>
</dbReference>
<comment type="caution">
    <text evidence="1">The sequence shown here is derived from an EMBL/GenBank/DDBJ whole genome shotgun (WGS) entry which is preliminary data.</text>
</comment>
<evidence type="ECO:0000313" key="4">
    <source>
        <dbReference type="Proteomes" id="UP000284772"/>
    </source>
</evidence>
<organism evidence="1 4">
    <name type="scientific">Bacteroides intestinalis</name>
    <dbReference type="NCBI Taxonomy" id="329854"/>
    <lineage>
        <taxon>Bacteria</taxon>
        <taxon>Pseudomonadati</taxon>
        <taxon>Bacteroidota</taxon>
        <taxon>Bacteroidia</taxon>
        <taxon>Bacteroidales</taxon>
        <taxon>Bacteroidaceae</taxon>
        <taxon>Bacteroides</taxon>
    </lineage>
</organism>
<protein>
    <submittedName>
        <fullName evidence="1">Uncharacterized protein</fullName>
    </submittedName>
</protein>
<dbReference type="Proteomes" id="UP000286003">
    <property type="component" value="Unassembled WGS sequence"/>
</dbReference>
<keyword evidence="6" id="KW-1185">Reference proteome</keyword>
<reference evidence="4 5" key="1">
    <citation type="submission" date="2018-08" db="EMBL/GenBank/DDBJ databases">
        <title>A genome reference for cultivated species of the human gut microbiota.</title>
        <authorList>
            <person name="Zou Y."/>
            <person name="Xue W."/>
            <person name="Luo G."/>
        </authorList>
    </citation>
    <scope>NUCLEOTIDE SEQUENCE [LARGE SCALE GENOMIC DNA]</scope>
    <source>
        <strain evidence="1 4">AF19-10AC</strain>
        <strain evidence="2 5">AF31-23</strain>
    </source>
</reference>
<dbReference type="EMBL" id="QRQM01000012">
    <property type="protein sequence ID" value="RHN06478.1"/>
    <property type="molecule type" value="Genomic_DNA"/>
</dbReference>
<accession>A0A3E4KRN7</accession>
<dbReference type="EMBL" id="RCXO01000013">
    <property type="protein sequence ID" value="RYT80141.1"/>
    <property type="molecule type" value="Genomic_DNA"/>
</dbReference>